<protein>
    <submittedName>
        <fullName evidence="2">DUF1540 domain-containing protein</fullName>
    </submittedName>
</protein>
<comment type="caution">
    <text evidence="2">The sequence shown here is derived from an EMBL/GenBank/DDBJ whole genome shotgun (WGS) entry which is preliminary data.</text>
</comment>
<dbReference type="Proteomes" id="UP000824201">
    <property type="component" value="Unassembled WGS sequence"/>
</dbReference>
<dbReference type="EMBL" id="DVHN01000006">
    <property type="protein sequence ID" value="HIR87480.1"/>
    <property type="molecule type" value="Genomic_DNA"/>
</dbReference>
<reference evidence="2" key="2">
    <citation type="journal article" date="2021" name="PeerJ">
        <title>Extensive microbial diversity within the chicken gut microbiome revealed by metagenomics and culture.</title>
        <authorList>
            <person name="Gilroy R."/>
            <person name="Ravi A."/>
            <person name="Getino M."/>
            <person name="Pursley I."/>
            <person name="Horton D.L."/>
            <person name="Alikhan N.F."/>
            <person name="Baker D."/>
            <person name="Gharbi K."/>
            <person name="Hall N."/>
            <person name="Watson M."/>
            <person name="Adriaenssens E.M."/>
            <person name="Foster-Nyarko E."/>
            <person name="Jarju S."/>
            <person name="Secka A."/>
            <person name="Antonio M."/>
            <person name="Oren A."/>
            <person name="Chaudhuri R.R."/>
            <person name="La Ragione R."/>
            <person name="Hildebrand F."/>
            <person name="Pallen M.J."/>
        </authorList>
    </citation>
    <scope>NUCLEOTIDE SEQUENCE</scope>
    <source>
        <strain evidence="2">ChiW13-3771</strain>
    </source>
</reference>
<accession>A0A9D1JC78</accession>
<reference evidence="2" key="1">
    <citation type="submission" date="2020-10" db="EMBL/GenBank/DDBJ databases">
        <authorList>
            <person name="Gilroy R."/>
        </authorList>
    </citation>
    <scope>NUCLEOTIDE SEQUENCE</scope>
    <source>
        <strain evidence="2">ChiW13-3771</strain>
    </source>
</reference>
<organism evidence="2 3">
    <name type="scientific">Candidatus Fimimorpha faecalis</name>
    <dbReference type="NCBI Taxonomy" id="2840824"/>
    <lineage>
        <taxon>Bacteria</taxon>
        <taxon>Bacillati</taxon>
        <taxon>Bacillota</taxon>
        <taxon>Clostridia</taxon>
        <taxon>Eubacteriales</taxon>
        <taxon>Candidatus Fimimorpha</taxon>
    </lineage>
</organism>
<dbReference type="InterPro" id="IPR011437">
    <property type="entry name" value="DUF1540"/>
</dbReference>
<sequence>MTNLKCSVTNCVYNDSNLCSKDEINVGGEHAKEQSCTCCESFCNCNHASASAKNVCQTATPQTKIGCEAVNCIYNENRYCHADHIDISGNGAGTAQQTECATFKMR</sequence>
<dbReference type="Pfam" id="PF07561">
    <property type="entry name" value="DUF1540"/>
    <property type="match status" value="2"/>
</dbReference>
<feature type="domain" description="DUF1540" evidence="1">
    <location>
        <begin position="65"/>
        <end position="103"/>
    </location>
</feature>
<evidence type="ECO:0000313" key="2">
    <source>
        <dbReference type="EMBL" id="HIR87480.1"/>
    </source>
</evidence>
<name>A0A9D1JC78_9FIRM</name>
<evidence type="ECO:0000259" key="1">
    <source>
        <dbReference type="Pfam" id="PF07561"/>
    </source>
</evidence>
<proteinExistence type="predicted"/>
<gene>
    <name evidence="2" type="ORF">IAC96_00875</name>
</gene>
<dbReference type="AlphaFoldDB" id="A0A9D1JC78"/>
<evidence type="ECO:0000313" key="3">
    <source>
        <dbReference type="Proteomes" id="UP000824201"/>
    </source>
</evidence>
<feature type="domain" description="DUF1540" evidence="1">
    <location>
        <begin position="5"/>
        <end position="42"/>
    </location>
</feature>